<dbReference type="VEuPathDB" id="FungiDB:CPUR_08319"/>
<reference evidence="2 3" key="1">
    <citation type="journal article" date="2013" name="PLoS Genet.">
        <title>Plant-symbiotic fungi as chemical engineers: Multi-genome analysis of the Clavicipitaceae reveals dynamics of alkaloid loci.</title>
        <authorList>
            <person name="Schardl C.L."/>
            <person name="Young C.A."/>
            <person name="Hesse U."/>
            <person name="Amyotte S.G."/>
            <person name="Andreeva K."/>
            <person name="Calie P.J."/>
            <person name="Fleetwood D.J."/>
            <person name="Haws D.C."/>
            <person name="Moore N."/>
            <person name="Oeser B."/>
            <person name="Panaccione D.G."/>
            <person name="Schweri K.K."/>
            <person name="Voisey C.R."/>
            <person name="Farman M.L."/>
            <person name="Jaromczyk J.W."/>
            <person name="Roe B.A."/>
            <person name="O'Sullivan D.M."/>
            <person name="Scott B."/>
            <person name="Tudzynski P."/>
            <person name="An Z."/>
            <person name="Arnaoudova E.G."/>
            <person name="Bullock C.T."/>
            <person name="Charlton N.D."/>
            <person name="Chen L."/>
            <person name="Cox M."/>
            <person name="Dinkins R.D."/>
            <person name="Florea S."/>
            <person name="Glenn A.E."/>
            <person name="Gordon A."/>
            <person name="Gueldener U."/>
            <person name="Harris D.R."/>
            <person name="Hollin W."/>
            <person name="Jaromczyk J."/>
            <person name="Johnson R.D."/>
            <person name="Khan A.K."/>
            <person name="Leistner E."/>
            <person name="Leuchtmann A."/>
            <person name="Li C."/>
            <person name="Liu J."/>
            <person name="Liu J."/>
            <person name="Liu M."/>
            <person name="Mace W."/>
            <person name="Machado C."/>
            <person name="Nagabhyru P."/>
            <person name="Pan J."/>
            <person name="Schmid J."/>
            <person name="Sugawara K."/>
            <person name="Steiner U."/>
            <person name="Takach J.E."/>
            <person name="Tanaka E."/>
            <person name="Webb J.S."/>
            <person name="Wilson E.V."/>
            <person name="Wiseman J.L."/>
            <person name="Yoshida R."/>
            <person name="Zeng Z."/>
        </authorList>
    </citation>
    <scope>NUCLEOTIDE SEQUENCE [LARGE SCALE GENOMIC DNA]</scope>
    <source>
        <strain evidence="2 3">20.1</strain>
    </source>
</reference>
<dbReference type="OrthoDB" id="10339026at2759"/>
<sequence length="133" mass="15093">MADTEGQIDDLNSHHDSASDHGEADDDIWREERRKLPTVIDQPFTDELIIIIIIEELRSASSYHEGPFKISGGYDSVALYSDYLEFSHKMPNYPNTPEMGYTHVVLAEAVHDLKKTRGIIELELTVYAATNKK</sequence>
<evidence type="ECO:0000313" key="2">
    <source>
        <dbReference type="EMBL" id="CCE34387.1"/>
    </source>
</evidence>
<name>M1VYU3_CLAP2</name>
<feature type="region of interest" description="Disordered" evidence="1">
    <location>
        <begin position="1"/>
        <end position="28"/>
    </location>
</feature>
<evidence type="ECO:0000313" key="3">
    <source>
        <dbReference type="Proteomes" id="UP000016801"/>
    </source>
</evidence>
<feature type="compositionally biased region" description="Basic and acidic residues" evidence="1">
    <location>
        <begin position="11"/>
        <end position="22"/>
    </location>
</feature>
<accession>M1VYU3</accession>
<dbReference type="HOGENOM" id="CLU_1906524_0_0_1"/>
<keyword evidence="3" id="KW-1185">Reference proteome</keyword>
<proteinExistence type="predicted"/>
<comment type="caution">
    <text evidence="2">The sequence shown here is derived from an EMBL/GenBank/DDBJ whole genome shotgun (WGS) entry which is preliminary data.</text>
</comment>
<gene>
    <name evidence="2" type="ORF">CPUR_08319</name>
</gene>
<dbReference type="AlphaFoldDB" id="M1VYU3"/>
<organism evidence="2 3">
    <name type="scientific">Claviceps purpurea (strain 20.1)</name>
    <name type="common">Ergot fungus</name>
    <name type="synonym">Sphacelia segetum</name>
    <dbReference type="NCBI Taxonomy" id="1111077"/>
    <lineage>
        <taxon>Eukaryota</taxon>
        <taxon>Fungi</taxon>
        <taxon>Dikarya</taxon>
        <taxon>Ascomycota</taxon>
        <taxon>Pezizomycotina</taxon>
        <taxon>Sordariomycetes</taxon>
        <taxon>Hypocreomycetidae</taxon>
        <taxon>Hypocreales</taxon>
        <taxon>Clavicipitaceae</taxon>
        <taxon>Claviceps</taxon>
    </lineage>
</organism>
<evidence type="ECO:0000256" key="1">
    <source>
        <dbReference type="SAM" id="MobiDB-lite"/>
    </source>
</evidence>
<protein>
    <submittedName>
        <fullName evidence="2">Uncharacterized protein</fullName>
    </submittedName>
</protein>
<dbReference type="Proteomes" id="UP000016801">
    <property type="component" value="Unassembled WGS sequence"/>
</dbReference>
<dbReference type="EMBL" id="CAGA01000087">
    <property type="protein sequence ID" value="CCE34387.1"/>
    <property type="molecule type" value="Genomic_DNA"/>
</dbReference>